<dbReference type="EMBL" id="CP001857">
    <property type="protein sequence ID" value="ADB58094.1"/>
    <property type="molecule type" value="Genomic_DNA"/>
</dbReference>
<dbReference type="InterPro" id="IPR007197">
    <property type="entry name" value="rSAM"/>
</dbReference>
<evidence type="ECO:0000256" key="3">
    <source>
        <dbReference type="ARBA" id="ARBA00023004"/>
    </source>
</evidence>
<dbReference type="SUPFAM" id="SSF102114">
    <property type="entry name" value="Radical SAM enzymes"/>
    <property type="match status" value="1"/>
</dbReference>
<dbReference type="InterPro" id="IPR013785">
    <property type="entry name" value="Aldolase_TIM"/>
</dbReference>
<gene>
    <name evidence="6" type="ordered locus">Arcpr_1034</name>
</gene>
<reference evidence="6 7" key="1">
    <citation type="journal article" date="2010" name="Stand. Genomic Sci.">
        <title>Complete genome sequence of Archaeoglobus profundus type strain (AV18).</title>
        <authorList>
            <person name="von Jan M."/>
            <person name="Lapidus A."/>
            <person name="Del Rio T.G."/>
            <person name="Copeland A."/>
            <person name="Tice H."/>
            <person name="Cheng J.F."/>
            <person name="Lucas S."/>
            <person name="Chen F."/>
            <person name="Nolan M."/>
            <person name="Goodwin L."/>
            <person name="Han C."/>
            <person name="Pitluck S."/>
            <person name="Liolios K."/>
            <person name="Ivanova N."/>
            <person name="Mavromatis K."/>
            <person name="Ovchinnikova G."/>
            <person name="Chertkov O."/>
            <person name="Pati A."/>
            <person name="Chen A."/>
            <person name="Palaniappan K."/>
            <person name="Land M."/>
            <person name="Hauser L."/>
            <person name="Chang Y.J."/>
            <person name="Jeffries C.D."/>
            <person name="Saunders E."/>
            <person name="Brettin T."/>
            <person name="Detter J.C."/>
            <person name="Chain P."/>
            <person name="Eichinger K."/>
            <person name="Huber H."/>
            <person name="Spring S."/>
            <person name="Rohde M."/>
            <person name="Goker M."/>
            <person name="Wirth R."/>
            <person name="Woyke T."/>
            <person name="Bristow J."/>
            <person name="Eisen J.A."/>
            <person name="Markowitz V."/>
            <person name="Hugenholtz P."/>
            <person name="Kyrpides N.C."/>
            <person name="Klenk H.P."/>
        </authorList>
    </citation>
    <scope>NUCLEOTIDE SEQUENCE [LARGE SCALE GENOMIC DNA]</scope>
    <source>
        <strain evidence="7">DSM 5631 / JCM 9629 / NBRC 100127 / Av18</strain>
    </source>
</reference>
<dbReference type="PaxDb" id="572546-Arcpr_1034"/>
<proteinExistence type="predicted"/>
<dbReference type="GO" id="GO:0003824">
    <property type="term" value="F:catalytic activity"/>
    <property type="evidence" value="ECO:0007669"/>
    <property type="project" value="InterPro"/>
</dbReference>
<organism evidence="6 7">
    <name type="scientific">Archaeoglobus profundus (strain DSM 5631 / JCM 9629 / NBRC 100127 / Av18)</name>
    <dbReference type="NCBI Taxonomy" id="572546"/>
    <lineage>
        <taxon>Archaea</taxon>
        <taxon>Methanobacteriati</taxon>
        <taxon>Methanobacteriota</taxon>
        <taxon>Archaeoglobi</taxon>
        <taxon>Archaeoglobales</taxon>
        <taxon>Archaeoglobaceae</taxon>
        <taxon>Archaeoglobus</taxon>
    </lineage>
</organism>
<dbReference type="AlphaFoldDB" id="D2RDA0"/>
<keyword evidence="3" id="KW-0408">Iron</keyword>
<feature type="domain" description="Radical SAM core" evidence="5">
    <location>
        <begin position="11"/>
        <end position="103"/>
    </location>
</feature>
<dbReference type="HOGENOM" id="CLU_009273_1_1_2"/>
<keyword evidence="7" id="KW-1185">Reference proteome</keyword>
<dbReference type="PANTHER" id="PTHR11228">
    <property type="entry name" value="RADICAL SAM DOMAIN PROTEIN"/>
    <property type="match status" value="1"/>
</dbReference>
<keyword evidence="4" id="KW-0411">Iron-sulfur</keyword>
<dbReference type="InterPro" id="IPR050377">
    <property type="entry name" value="Radical_SAM_PqqE_MftC-like"/>
</dbReference>
<evidence type="ECO:0000256" key="1">
    <source>
        <dbReference type="ARBA" id="ARBA00022691"/>
    </source>
</evidence>
<dbReference type="Pfam" id="PF04055">
    <property type="entry name" value="Radical_SAM"/>
    <property type="match status" value="1"/>
</dbReference>
<name>D2RDA0_ARCPA</name>
<keyword evidence="1" id="KW-0949">S-adenosyl-L-methionine</keyword>
<evidence type="ECO:0000313" key="7">
    <source>
        <dbReference type="Proteomes" id="UP000001901"/>
    </source>
</evidence>
<sequence length="326" mass="37818">MLSIVNMNIQIELTNRCPFECDYCVRKIWSAKPCDISLERVKDLIETFDPERIALYGYGDPTIHKNVRDIVRIAKKRAEVVMVTRNYNFRENIDLLVYSIDTLSEFKKVEGYPVSIIITKDNADLIRKVTGKAKEVYLTNLIPYNREMYEKTAFAEISKKMLDVCIDIIGDENFLRNLVKMDKNAVERYRKMLEVVENVNVRYLVDKADRILTALKFESLLSELNVNKPNMFAGERKCPYENYVFVRADGKIFPCMELAYEHPLYLGYSTLTVECKSADKSLPYPWCGDCQFLEGCWFVENGFDCYGYECGCSRCLFSVGIARCLI</sequence>
<dbReference type="eggNOG" id="arCOG00938">
    <property type="taxonomic scope" value="Archaea"/>
</dbReference>
<keyword evidence="2" id="KW-0479">Metal-binding</keyword>
<dbReference type="CDD" id="cd01335">
    <property type="entry name" value="Radical_SAM"/>
    <property type="match status" value="1"/>
</dbReference>
<dbReference type="SFLD" id="SFLDS00029">
    <property type="entry name" value="Radical_SAM"/>
    <property type="match status" value="1"/>
</dbReference>
<evidence type="ECO:0000313" key="6">
    <source>
        <dbReference type="EMBL" id="ADB58094.1"/>
    </source>
</evidence>
<dbReference type="STRING" id="572546.Arcpr_1034"/>
<dbReference type="PANTHER" id="PTHR11228:SF7">
    <property type="entry name" value="PQQA PEPTIDE CYCLASE"/>
    <property type="match status" value="1"/>
</dbReference>
<accession>D2RDA0</accession>
<evidence type="ECO:0000256" key="4">
    <source>
        <dbReference type="ARBA" id="ARBA00023014"/>
    </source>
</evidence>
<dbReference type="InterPro" id="IPR058240">
    <property type="entry name" value="rSAM_sf"/>
</dbReference>
<dbReference type="GO" id="GO:0051536">
    <property type="term" value="F:iron-sulfur cluster binding"/>
    <property type="evidence" value="ECO:0007669"/>
    <property type="project" value="UniProtKB-KW"/>
</dbReference>
<dbReference type="Proteomes" id="UP000001901">
    <property type="component" value="Chromosome"/>
</dbReference>
<evidence type="ECO:0000259" key="5">
    <source>
        <dbReference type="Pfam" id="PF04055"/>
    </source>
</evidence>
<dbReference type="Gene3D" id="3.20.20.70">
    <property type="entry name" value="Aldolase class I"/>
    <property type="match status" value="1"/>
</dbReference>
<protein>
    <submittedName>
        <fullName evidence="6">Radical SAM domain protein</fullName>
    </submittedName>
</protein>
<dbReference type="KEGG" id="apo:Arcpr_1034"/>
<dbReference type="GO" id="GO:0046872">
    <property type="term" value="F:metal ion binding"/>
    <property type="evidence" value="ECO:0007669"/>
    <property type="project" value="UniProtKB-KW"/>
</dbReference>
<evidence type="ECO:0000256" key="2">
    <source>
        <dbReference type="ARBA" id="ARBA00022723"/>
    </source>
</evidence>